<evidence type="ECO:0000313" key="2">
    <source>
        <dbReference type="Proteomes" id="UP000230766"/>
    </source>
</evidence>
<dbReference type="Gene3D" id="1.10.10.60">
    <property type="entry name" value="Homeodomain-like"/>
    <property type="match status" value="1"/>
</dbReference>
<dbReference type="Proteomes" id="UP000230766">
    <property type="component" value="Unassembled WGS sequence"/>
</dbReference>
<gene>
    <name evidence="1" type="ORF">COS09_00395</name>
</gene>
<evidence type="ECO:0000313" key="1">
    <source>
        <dbReference type="EMBL" id="PIV65280.1"/>
    </source>
</evidence>
<dbReference type="EMBL" id="PETJ01000010">
    <property type="protein sequence ID" value="PIV65280.1"/>
    <property type="molecule type" value="Genomic_DNA"/>
</dbReference>
<reference evidence="2" key="1">
    <citation type="submission" date="2017-09" db="EMBL/GenBank/DDBJ databases">
        <title>Depth-based differentiation of microbial function through sediment-hosted aquifers and enrichment of novel symbionts in the deep terrestrial subsurface.</title>
        <authorList>
            <person name="Probst A.J."/>
            <person name="Ladd B."/>
            <person name="Jarett J.K."/>
            <person name="Geller-Mcgrath D.E."/>
            <person name="Sieber C.M.K."/>
            <person name="Emerson J.B."/>
            <person name="Anantharaman K."/>
            <person name="Thomas B.C."/>
            <person name="Malmstrom R."/>
            <person name="Stieglmeier M."/>
            <person name="Klingl A."/>
            <person name="Woyke T."/>
            <person name="Ryan C.M."/>
            <person name="Banfield J.F."/>
        </authorList>
    </citation>
    <scope>NUCLEOTIDE SEQUENCE [LARGE SCALE GENOMIC DNA]</scope>
</reference>
<dbReference type="AlphaFoldDB" id="A0A2M7EC07"/>
<evidence type="ECO:0008006" key="3">
    <source>
        <dbReference type="Google" id="ProtNLM"/>
    </source>
</evidence>
<sequence>MILKLQEKEKAIKLRKKGLSYSEILRKVPVAKSTLSLWLRSIGLAKRQKQRLTEKKLNAMKLGWEACRQKRLRTTEEIKTKARNEIERLSNRELWLIGAALYWAEGTKEKSKSMAVKFSNSDPQMIKLFLEWLCKICKIAPEDIYFEIYLHETASYRKKEIQNYWLEITNFPPAQFKEIIWKKHNLNPKRKNIGKNYYGQLRICVRKSSAFNRKIAGWIEGICKNIL</sequence>
<protein>
    <recommendedName>
        <fullName evidence="3">Resolvase HTH domain-containing protein</fullName>
    </recommendedName>
</protein>
<comment type="caution">
    <text evidence="1">The sequence shown here is derived from an EMBL/GenBank/DDBJ whole genome shotgun (WGS) entry which is preliminary data.</text>
</comment>
<organism evidence="1 2">
    <name type="scientific">Candidatus Nealsonbacteria bacterium CG01_land_8_20_14_3_00_12</name>
    <dbReference type="NCBI Taxonomy" id="1974697"/>
    <lineage>
        <taxon>Bacteria</taxon>
        <taxon>Candidatus Nealsoniibacteriota</taxon>
    </lineage>
</organism>
<proteinExistence type="predicted"/>
<accession>A0A2M7EC07</accession>
<name>A0A2M7EC07_9BACT</name>